<proteinExistence type="predicted"/>
<keyword evidence="2" id="KW-1185">Reference proteome</keyword>
<comment type="caution">
    <text evidence="1">The sequence shown here is derived from an EMBL/GenBank/DDBJ whole genome shotgun (WGS) entry which is preliminary data.</text>
</comment>
<organism evidence="1 2">
    <name type="scientific">Kickxella alabastrina</name>
    <dbReference type="NCBI Taxonomy" id="61397"/>
    <lineage>
        <taxon>Eukaryota</taxon>
        <taxon>Fungi</taxon>
        <taxon>Fungi incertae sedis</taxon>
        <taxon>Zoopagomycota</taxon>
        <taxon>Kickxellomycotina</taxon>
        <taxon>Kickxellomycetes</taxon>
        <taxon>Kickxellales</taxon>
        <taxon>Kickxellaceae</taxon>
        <taxon>Kickxella</taxon>
    </lineage>
</organism>
<accession>A0ACC1I8J7</accession>
<evidence type="ECO:0000313" key="2">
    <source>
        <dbReference type="Proteomes" id="UP001150581"/>
    </source>
</evidence>
<sequence>MSFDSKSSSSKTVCAALTLGKLGNITHKGWLYRYSGSSFLKGWKRRFFAISDERMYVFKENYHDSLHYDVIDLTTFRQVQQISTPRKTKYGFLLRSLRRPSVFDEPMEEMPESFEVELYADTEYALNEWMSAISKVFVTMDLRTIQSTPLSSFDALVHRAGLLQPRVGGSILNRMDKHRATAAMDHLQSSLTLVSGSPDGVALTHLNGLDA</sequence>
<dbReference type="Proteomes" id="UP001150581">
    <property type="component" value="Unassembled WGS sequence"/>
</dbReference>
<name>A0ACC1I8J7_9FUNG</name>
<evidence type="ECO:0000313" key="1">
    <source>
        <dbReference type="EMBL" id="KAJ1889356.1"/>
    </source>
</evidence>
<dbReference type="EMBL" id="JANBPG010001560">
    <property type="protein sequence ID" value="KAJ1889356.1"/>
    <property type="molecule type" value="Genomic_DNA"/>
</dbReference>
<reference evidence="1" key="1">
    <citation type="submission" date="2022-07" db="EMBL/GenBank/DDBJ databases">
        <title>Phylogenomic reconstructions and comparative analyses of Kickxellomycotina fungi.</title>
        <authorList>
            <person name="Reynolds N.K."/>
            <person name="Stajich J.E."/>
            <person name="Barry K."/>
            <person name="Grigoriev I.V."/>
            <person name="Crous P."/>
            <person name="Smith M.E."/>
        </authorList>
    </citation>
    <scope>NUCLEOTIDE SEQUENCE</scope>
    <source>
        <strain evidence="1">Benny 63K</strain>
    </source>
</reference>
<protein>
    <submittedName>
        <fullName evidence="1">Uncharacterized protein</fullName>
    </submittedName>
</protein>
<gene>
    <name evidence="1" type="ORF">LPJ66_008071</name>
</gene>